<evidence type="ECO:0000313" key="4">
    <source>
        <dbReference type="Proteomes" id="UP000031518"/>
    </source>
</evidence>
<dbReference type="AlphaFoldDB" id="A0A0B6WTS6"/>
<organism evidence="3 4">
    <name type="scientific">Pyrinomonas methylaliphatogenes</name>
    <dbReference type="NCBI Taxonomy" id="454194"/>
    <lineage>
        <taxon>Bacteria</taxon>
        <taxon>Pseudomonadati</taxon>
        <taxon>Acidobacteriota</taxon>
        <taxon>Blastocatellia</taxon>
        <taxon>Blastocatellales</taxon>
        <taxon>Pyrinomonadaceae</taxon>
        <taxon>Pyrinomonas</taxon>
    </lineage>
</organism>
<evidence type="ECO:0000256" key="1">
    <source>
        <dbReference type="SAM" id="SignalP"/>
    </source>
</evidence>
<proteinExistence type="predicted"/>
<accession>A0A0B6WTS6</accession>
<reference evidence="3 4" key="1">
    <citation type="submission" date="2013-12" db="EMBL/GenBank/DDBJ databases">
        <authorList>
            <person name="Stott M."/>
        </authorList>
    </citation>
    <scope>NUCLEOTIDE SEQUENCE [LARGE SCALE GENOMIC DNA]</scope>
    <source>
        <strain evidence="3 4">K22</strain>
    </source>
</reference>
<dbReference type="InterPro" id="IPR010496">
    <property type="entry name" value="AL/BT2_dom"/>
</dbReference>
<name>A0A0B6WTS6_9BACT</name>
<gene>
    <name evidence="3" type="ORF">PYK22_00607</name>
</gene>
<evidence type="ECO:0000259" key="2">
    <source>
        <dbReference type="Pfam" id="PF06439"/>
    </source>
</evidence>
<dbReference type="Proteomes" id="UP000031518">
    <property type="component" value="Unassembled WGS sequence"/>
</dbReference>
<reference evidence="3 4" key="2">
    <citation type="submission" date="2015-01" db="EMBL/GenBank/DDBJ databases">
        <title>Complete genome sequence of Pyrinomonas methylaliphatogenes type strain K22T.</title>
        <authorList>
            <person name="Lee K.C.Y."/>
            <person name="Power J.F."/>
            <person name="Dunfield P.F."/>
            <person name="Morgan X.C."/>
            <person name="Huttenhower C."/>
            <person name="Stott M.B."/>
        </authorList>
    </citation>
    <scope>NUCLEOTIDE SEQUENCE [LARGE SCALE GENOMIC DNA]</scope>
    <source>
        <strain evidence="3 4">K22</strain>
    </source>
</reference>
<keyword evidence="4" id="KW-1185">Reference proteome</keyword>
<sequence length="226" mass="25505" precursor="true">MSAIFRLLISIALLSPFGYAQAARSDSTWRQLFNGRDLAGWEHVGSGKFVVEGGLLRTEGGMGLLWYTREKFGNCVIRVVYKTNDPAANSGVFVRIADRPKDEWFAVHHGYEVQILDRQDAYHRTGAIYSLAPSRSVPSKPVGEWNTLEITLAGERIIVRLNGVEVTRFDPKQPVPPRAREWEPERGNIRPIVGYIGLQNHDDYARGKPTHVYFKEVSVRPLRSGD</sequence>
<dbReference type="STRING" id="454194.PYK22_00607"/>
<dbReference type="Gene3D" id="2.60.120.560">
    <property type="entry name" value="Exo-inulinase, domain 1"/>
    <property type="match status" value="1"/>
</dbReference>
<feature type="signal peptide" evidence="1">
    <location>
        <begin position="1"/>
        <end position="22"/>
    </location>
</feature>
<dbReference type="OrthoDB" id="9798407at2"/>
<keyword evidence="1" id="KW-0732">Signal</keyword>
<feature type="chain" id="PRO_5002125361" description="3-keto-alpha-glucoside-1,2-lyase/3-keto-2-hydroxy-glucal hydratase domain-containing protein" evidence="1">
    <location>
        <begin position="23"/>
        <end position="226"/>
    </location>
</feature>
<dbReference type="RefSeq" id="WP_041974159.1">
    <property type="nucleotide sequence ID" value="NZ_CBXV010000002.1"/>
</dbReference>
<dbReference type="EMBL" id="CBXV010000002">
    <property type="protein sequence ID" value="CDM64613.1"/>
    <property type="molecule type" value="Genomic_DNA"/>
</dbReference>
<feature type="domain" description="3-keto-alpha-glucoside-1,2-lyase/3-keto-2-hydroxy-glucal hydratase" evidence="2">
    <location>
        <begin position="28"/>
        <end position="220"/>
    </location>
</feature>
<protein>
    <recommendedName>
        <fullName evidence="2">3-keto-alpha-glucoside-1,2-lyase/3-keto-2-hydroxy-glucal hydratase domain-containing protein</fullName>
    </recommendedName>
</protein>
<evidence type="ECO:0000313" key="3">
    <source>
        <dbReference type="EMBL" id="CDM64613.1"/>
    </source>
</evidence>
<dbReference type="GO" id="GO:0016787">
    <property type="term" value="F:hydrolase activity"/>
    <property type="evidence" value="ECO:0007669"/>
    <property type="project" value="InterPro"/>
</dbReference>
<dbReference type="Pfam" id="PF06439">
    <property type="entry name" value="3keto-disac_hyd"/>
    <property type="match status" value="1"/>
</dbReference>